<organism evidence="2 3">
    <name type="scientific">Nostoc edaphicum CCNP1411</name>
    <dbReference type="NCBI Taxonomy" id="1472755"/>
    <lineage>
        <taxon>Bacteria</taxon>
        <taxon>Bacillati</taxon>
        <taxon>Cyanobacteriota</taxon>
        <taxon>Cyanophyceae</taxon>
        <taxon>Nostocales</taxon>
        <taxon>Nostocaceae</taxon>
        <taxon>Nostoc</taxon>
    </lineage>
</organism>
<evidence type="ECO:0000313" key="2">
    <source>
        <dbReference type="EMBL" id="QMS87322.1"/>
    </source>
</evidence>
<proteinExistence type="predicted"/>
<reference evidence="3" key="1">
    <citation type="submission" date="2020-06" db="EMBL/GenBank/DDBJ databases">
        <title>Nostoc edaphicum CCNP1411 genome.</title>
        <authorList>
            <person name="Fidor A."/>
            <person name="Grabski M."/>
            <person name="Gawor J."/>
            <person name="Gromadka R."/>
            <person name="Wegrzyn G."/>
            <person name="Mazur-Marzec H."/>
        </authorList>
    </citation>
    <scope>NUCLEOTIDE SEQUENCE [LARGE SCALE GENOMIC DNA]</scope>
    <source>
        <strain evidence="3">CCNP1411</strain>
    </source>
</reference>
<dbReference type="EMBL" id="CP054698">
    <property type="protein sequence ID" value="QMS87322.1"/>
    <property type="molecule type" value="Genomic_DNA"/>
</dbReference>
<accession>A0A7D7QEV9</accession>
<dbReference type="KEGG" id="ned:HUN01_06890"/>
<dbReference type="RefSeq" id="WP_181930652.1">
    <property type="nucleotide sequence ID" value="NZ_CP054698.1"/>
</dbReference>
<keyword evidence="3" id="KW-1185">Reference proteome</keyword>
<dbReference type="AlphaFoldDB" id="A0A7D7QEV9"/>
<feature type="compositionally biased region" description="Polar residues" evidence="1">
    <location>
        <begin position="103"/>
        <end position="114"/>
    </location>
</feature>
<protein>
    <submittedName>
        <fullName evidence="2">Uncharacterized protein</fullName>
    </submittedName>
</protein>
<evidence type="ECO:0000256" key="1">
    <source>
        <dbReference type="SAM" id="MobiDB-lite"/>
    </source>
</evidence>
<gene>
    <name evidence="2" type="ORF">HUN01_06890</name>
</gene>
<name>A0A7D7QEV9_9NOSO</name>
<sequence>MNLTEINRLDILAHITGSFNRAQNTGLNCLIFLALREQTTIAYQKKEWGFEDIPQQIIVWCDSLEENDLIELGTDIAAGLLEELVTDSRDAQKAKRPTVQAIEPQNQPTLLSDY</sequence>
<dbReference type="Proteomes" id="UP000514713">
    <property type="component" value="Chromosome"/>
</dbReference>
<evidence type="ECO:0000313" key="3">
    <source>
        <dbReference type="Proteomes" id="UP000514713"/>
    </source>
</evidence>
<feature type="region of interest" description="Disordered" evidence="1">
    <location>
        <begin position="90"/>
        <end position="114"/>
    </location>
</feature>